<comment type="similarity">
    <text evidence="2 4">Belongs to the AB hydrolase superfamily. Lipase family.</text>
</comment>
<sequence length="473" mass="53147">MDDKEKKALARILGYRGKLEQFDVERAKAAEAKKASPQENEPWGENLAGGINRRLGARPKTDTTTAPRKPKLAPPSKVEENAAAPSPQKNDPIWNDSIFGQDVQLESWIRWSPARFLENESRTESAVHAVRASTSYFLMHDYQHPRGSKSCPAQQAEYYTSLSLSKCLVSGIGAVLWDSEDGFCVMKRDEYCPDKDIRFFLYTGEYARRREIDTSFRYPLLKYGWNPKKKNVIVIHGFNGTESKSPMTIIRDAYLRRGDYNVFTVDWSALTFFPCYLTSLSNSRLVAQCTAQFYSHLTYSGASAYRIHCVGHSLGAHICGMMSNHLTHKIHKIVGLDPARPLVDRYGSDMFRLTRDDANFVQVIHTNAGLLGEAAPVGHVDFCVNGGTMQPSCSREPQIIRRSRCSHFMSACFFAATVMEQGRQHRGLPCTTGCRPLPGFRGVKGVSMGEHTPVDARGVFCLRMMDNEECPFD</sequence>
<proteinExistence type="inferred from homology"/>
<dbReference type="PRINTS" id="PR00821">
    <property type="entry name" value="TAGLIPASE"/>
</dbReference>
<evidence type="ECO:0000313" key="7">
    <source>
        <dbReference type="EMBL" id="KAK7575688.1"/>
    </source>
</evidence>
<comment type="subcellular location">
    <subcellularLocation>
        <location evidence="1">Secreted</location>
    </subcellularLocation>
</comment>
<evidence type="ECO:0000256" key="1">
    <source>
        <dbReference type="ARBA" id="ARBA00004613"/>
    </source>
</evidence>
<feature type="compositionally biased region" description="Basic and acidic residues" evidence="5">
    <location>
        <begin position="27"/>
        <end position="36"/>
    </location>
</feature>
<dbReference type="InterPro" id="IPR029058">
    <property type="entry name" value="AB_hydrolase_fold"/>
</dbReference>
<gene>
    <name evidence="7" type="ORF">V9T40_011974</name>
</gene>
<feature type="domain" description="Lipase" evidence="6">
    <location>
        <begin position="194"/>
        <end position="430"/>
    </location>
</feature>
<dbReference type="GO" id="GO:0016042">
    <property type="term" value="P:lipid catabolic process"/>
    <property type="evidence" value="ECO:0007669"/>
    <property type="project" value="TreeGrafter"/>
</dbReference>
<dbReference type="SUPFAM" id="SSF53474">
    <property type="entry name" value="alpha/beta-Hydrolases"/>
    <property type="match status" value="1"/>
</dbReference>
<organism evidence="7 8">
    <name type="scientific">Parthenolecanium corni</name>
    <dbReference type="NCBI Taxonomy" id="536013"/>
    <lineage>
        <taxon>Eukaryota</taxon>
        <taxon>Metazoa</taxon>
        <taxon>Ecdysozoa</taxon>
        <taxon>Arthropoda</taxon>
        <taxon>Hexapoda</taxon>
        <taxon>Insecta</taxon>
        <taxon>Pterygota</taxon>
        <taxon>Neoptera</taxon>
        <taxon>Paraneoptera</taxon>
        <taxon>Hemiptera</taxon>
        <taxon>Sternorrhyncha</taxon>
        <taxon>Coccoidea</taxon>
        <taxon>Coccidae</taxon>
        <taxon>Parthenolecanium</taxon>
    </lineage>
</organism>
<dbReference type="Proteomes" id="UP001367676">
    <property type="component" value="Unassembled WGS sequence"/>
</dbReference>
<comment type="caution">
    <text evidence="7">The sequence shown here is derived from an EMBL/GenBank/DDBJ whole genome shotgun (WGS) entry which is preliminary data.</text>
</comment>
<name>A0AAN9Y021_9HEMI</name>
<dbReference type="InterPro" id="IPR000734">
    <property type="entry name" value="TAG_lipase"/>
</dbReference>
<accession>A0AAN9Y021</accession>
<evidence type="ECO:0000256" key="5">
    <source>
        <dbReference type="SAM" id="MobiDB-lite"/>
    </source>
</evidence>
<dbReference type="AlphaFoldDB" id="A0AAN9Y021"/>
<feature type="region of interest" description="Disordered" evidence="5">
    <location>
        <begin position="27"/>
        <end position="96"/>
    </location>
</feature>
<dbReference type="PANTHER" id="PTHR11610:SF36">
    <property type="entry name" value="LIPASE MEMBER H-A-LIKE PROTEIN"/>
    <property type="match status" value="1"/>
</dbReference>
<keyword evidence="8" id="KW-1185">Reference proteome</keyword>
<dbReference type="GO" id="GO:0016298">
    <property type="term" value="F:lipase activity"/>
    <property type="evidence" value="ECO:0007669"/>
    <property type="project" value="InterPro"/>
</dbReference>
<dbReference type="PANTHER" id="PTHR11610">
    <property type="entry name" value="LIPASE"/>
    <property type="match status" value="1"/>
</dbReference>
<dbReference type="Pfam" id="PF00151">
    <property type="entry name" value="Lipase"/>
    <property type="match status" value="1"/>
</dbReference>
<reference evidence="7 8" key="1">
    <citation type="submission" date="2024-03" db="EMBL/GenBank/DDBJ databases">
        <title>Adaptation during the transition from Ophiocordyceps entomopathogen to insect associate is accompanied by gene loss and intensified selection.</title>
        <authorList>
            <person name="Ward C.M."/>
            <person name="Onetto C.A."/>
            <person name="Borneman A.R."/>
        </authorList>
    </citation>
    <scope>NUCLEOTIDE SEQUENCE [LARGE SCALE GENOMIC DNA]</scope>
    <source>
        <strain evidence="7">AWRI1</strain>
        <tissue evidence="7">Single Adult Female</tissue>
    </source>
</reference>
<evidence type="ECO:0000256" key="2">
    <source>
        <dbReference type="ARBA" id="ARBA00010701"/>
    </source>
</evidence>
<dbReference type="Gene3D" id="3.40.50.1820">
    <property type="entry name" value="alpha/beta hydrolase"/>
    <property type="match status" value="1"/>
</dbReference>
<evidence type="ECO:0000256" key="4">
    <source>
        <dbReference type="RuleBase" id="RU004262"/>
    </source>
</evidence>
<evidence type="ECO:0000259" key="6">
    <source>
        <dbReference type="Pfam" id="PF00151"/>
    </source>
</evidence>
<evidence type="ECO:0000256" key="3">
    <source>
        <dbReference type="ARBA" id="ARBA00022525"/>
    </source>
</evidence>
<dbReference type="InterPro" id="IPR013818">
    <property type="entry name" value="Lipase"/>
</dbReference>
<keyword evidence="3" id="KW-0964">Secreted</keyword>
<dbReference type="EMBL" id="JBBCAQ010000036">
    <property type="protein sequence ID" value="KAK7575688.1"/>
    <property type="molecule type" value="Genomic_DNA"/>
</dbReference>
<protein>
    <recommendedName>
        <fullName evidence="6">Lipase domain-containing protein</fullName>
    </recommendedName>
</protein>
<evidence type="ECO:0000313" key="8">
    <source>
        <dbReference type="Proteomes" id="UP001367676"/>
    </source>
</evidence>
<dbReference type="GO" id="GO:0005615">
    <property type="term" value="C:extracellular space"/>
    <property type="evidence" value="ECO:0007669"/>
    <property type="project" value="TreeGrafter"/>
</dbReference>
<dbReference type="GO" id="GO:0017171">
    <property type="term" value="F:serine hydrolase activity"/>
    <property type="evidence" value="ECO:0007669"/>
    <property type="project" value="TreeGrafter"/>
</dbReference>